<comment type="caution">
    <text evidence="8">The sequence shown here is derived from an EMBL/GenBank/DDBJ whole genome shotgun (WGS) entry which is preliminary data.</text>
</comment>
<dbReference type="InterPro" id="IPR015424">
    <property type="entry name" value="PyrdxlP-dep_Trfase"/>
</dbReference>
<dbReference type="SUPFAM" id="SSF53383">
    <property type="entry name" value="PLP-dependent transferases"/>
    <property type="match status" value="1"/>
</dbReference>
<dbReference type="InterPro" id="IPR015421">
    <property type="entry name" value="PyrdxlP-dep_Trfase_major"/>
</dbReference>
<keyword evidence="5 7" id="KW-0456">Lyase</keyword>
<evidence type="ECO:0000256" key="6">
    <source>
        <dbReference type="PIRSR" id="PIRSR602129-50"/>
    </source>
</evidence>
<evidence type="ECO:0000256" key="2">
    <source>
        <dbReference type="ARBA" id="ARBA00009533"/>
    </source>
</evidence>
<evidence type="ECO:0000313" key="8">
    <source>
        <dbReference type="EMBL" id="KAK8393026.1"/>
    </source>
</evidence>
<keyword evidence="4 6" id="KW-0663">Pyridoxal phosphate</keyword>
<evidence type="ECO:0000256" key="7">
    <source>
        <dbReference type="RuleBase" id="RU000382"/>
    </source>
</evidence>
<accession>A0AAW0U0I8</accession>
<evidence type="ECO:0000313" key="9">
    <source>
        <dbReference type="Proteomes" id="UP001487740"/>
    </source>
</evidence>
<dbReference type="InterPro" id="IPR002129">
    <property type="entry name" value="PyrdxlP-dep_de-COase"/>
</dbReference>
<evidence type="ECO:0000256" key="3">
    <source>
        <dbReference type="ARBA" id="ARBA00022793"/>
    </source>
</evidence>
<dbReference type="Proteomes" id="UP001487740">
    <property type="component" value="Unassembled WGS sequence"/>
</dbReference>
<organism evidence="8 9">
    <name type="scientific">Scylla paramamosain</name>
    <name type="common">Mud crab</name>
    <dbReference type="NCBI Taxonomy" id="85552"/>
    <lineage>
        <taxon>Eukaryota</taxon>
        <taxon>Metazoa</taxon>
        <taxon>Ecdysozoa</taxon>
        <taxon>Arthropoda</taxon>
        <taxon>Crustacea</taxon>
        <taxon>Multicrustacea</taxon>
        <taxon>Malacostraca</taxon>
        <taxon>Eumalacostraca</taxon>
        <taxon>Eucarida</taxon>
        <taxon>Decapoda</taxon>
        <taxon>Pleocyemata</taxon>
        <taxon>Brachyura</taxon>
        <taxon>Eubrachyura</taxon>
        <taxon>Portunoidea</taxon>
        <taxon>Portunidae</taxon>
        <taxon>Portuninae</taxon>
        <taxon>Scylla</taxon>
    </lineage>
</organism>
<dbReference type="GO" id="GO:0019752">
    <property type="term" value="P:carboxylic acid metabolic process"/>
    <property type="evidence" value="ECO:0007669"/>
    <property type="project" value="InterPro"/>
</dbReference>
<dbReference type="EMBL" id="JARAKH010000021">
    <property type="protein sequence ID" value="KAK8393026.1"/>
    <property type="molecule type" value="Genomic_DNA"/>
</dbReference>
<dbReference type="PANTHER" id="PTHR45677:SF12">
    <property type="entry name" value="BLACK, ISOFORM A"/>
    <property type="match status" value="1"/>
</dbReference>
<dbReference type="Pfam" id="PF00282">
    <property type="entry name" value="Pyridoxal_deC"/>
    <property type="match status" value="1"/>
</dbReference>
<feature type="modified residue" description="N6-(pyridoxal phosphate)lysine" evidence="6">
    <location>
        <position position="304"/>
    </location>
</feature>
<keyword evidence="9" id="KW-1185">Reference proteome</keyword>
<keyword evidence="3" id="KW-0210">Decarboxylase</keyword>
<evidence type="ECO:0000256" key="1">
    <source>
        <dbReference type="ARBA" id="ARBA00001933"/>
    </source>
</evidence>
<dbReference type="GO" id="GO:0030170">
    <property type="term" value="F:pyridoxal phosphate binding"/>
    <property type="evidence" value="ECO:0007669"/>
    <property type="project" value="InterPro"/>
</dbReference>
<dbReference type="Gene3D" id="3.40.640.10">
    <property type="entry name" value="Type I PLP-dependent aspartate aminotransferase-like (Major domain)"/>
    <property type="match status" value="1"/>
</dbReference>
<comment type="similarity">
    <text evidence="2 7">Belongs to the group II decarboxylase family.</text>
</comment>
<dbReference type="GO" id="GO:0005737">
    <property type="term" value="C:cytoplasm"/>
    <property type="evidence" value="ECO:0007669"/>
    <property type="project" value="TreeGrafter"/>
</dbReference>
<reference evidence="8 9" key="1">
    <citation type="submission" date="2023-03" db="EMBL/GenBank/DDBJ databases">
        <title>High-quality genome of Scylla paramamosain provides insights in environmental adaptation.</title>
        <authorList>
            <person name="Zhang L."/>
        </authorList>
    </citation>
    <scope>NUCLEOTIDE SEQUENCE [LARGE SCALE GENOMIC DNA]</scope>
    <source>
        <strain evidence="8">LZ_2023a</strain>
        <tissue evidence="8">Muscle</tissue>
    </source>
</reference>
<dbReference type="Gene3D" id="3.90.1150.170">
    <property type="match status" value="1"/>
</dbReference>
<dbReference type="CDD" id="cd06450">
    <property type="entry name" value="DOPA_deC_like"/>
    <property type="match status" value="1"/>
</dbReference>
<evidence type="ECO:0000256" key="5">
    <source>
        <dbReference type="ARBA" id="ARBA00023239"/>
    </source>
</evidence>
<protein>
    <recommendedName>
        <fullName evidence="10">Cysteine sulfinic acid decarboxylase</fullName>
    </recommendedName>
</protein>
<dbReference type="AlphaFoldDB" id="A0AAW0U0I8"/>
<sequence>MEEKCGWETGPNRVQHETFLKAVLDMLLEKAVFEGTNRKNKLVEWQEPEELKQKMNLAVREEGMTHGELFALMQQVVKYSVKTGHPYFINQLYSGLDVYGLVGQWVTDALNPSVYTYEVAPVFTLMEIEVLSAMASLVGFEQHDGLFSPGGSISNMYGMLLARYRTFPEIKSKGCSELGRLVALTSIDAHYSLKKAAMTLGLGSDNLVLVNTDAVGRMDVNHLKHCIEEEKKKKSTIIMVCATAGTTVLGAYDPVAAIADVCEKEGIWLHVDAAWGGGALISPALRHKIRGIHRADSVTWNPHKLLVAPQQCSVFLTRHPGLLKACNSASAAYLFQKDKFYNTSYDTGDQHLQCGRRADVLKFWAMWKAKGTSGLAQHMERVFSLAEEFAGMVSRRGRGWRLLQIPECTNVCFWYLPPALHDVPAAVLQGTLTTPADHQHFKRVSAVAPRLKERMVREGRMMITYQPLRGRPNFFRLVLQSSQVTSHDLEYFINTIEELAQNSQE</sequence>
<comment type="cofactor">
    <cofactor evidence="1 6 7">
        <name>pyridoxal 5'-phosphate</name>
        <dbReference type="ChEBI" id="CHEBI:597326"/>
    </cofactor>
</comment>
<evidence type="ECO:0008006" key="10">
    <source>
        <dbReference type="Google" id="ProtNLM"/>
    </source>
</evidence>
<proteinExistence type="inferred from homology"/>
<gene>
    <name evidence="8" type="ORF">O3P69_013218</name>
</gene>
<dbReference type="PANTHER" id="PTHR45677">
    <property type="entry name" value="GLUTAMATE DECARBOXYLASE-RELATED"/>
    <property type="match status" value="1"/>
</dbReference>
<name>A0AAW0U0I8_SCYPA</name>
<evidence type="ECO:0000256" key="4">
    <source>
        <dbReference type="ARBA" id="ARBA00022898"/>
    </source>
</evidence>
<dbReference type="GO" id="GO:0016831">
    <property type="term" value="F:carboxy-lyase activity"/>
    <property type="evidence" value="ECO:0007669"/>
    <property type="project" value="UniProtKB-KW"/>
</dbReference>